<dbReference type="Proteomes" id="UP001206312">
    <property type="component" value="Unassembled WGS sequence"/>
</dbReference>
<organism evidence="1 2">
    <name type="scientific">Robiginitalea marina</name>
    <dbReference type="NCBI Taxonomy" id="2954105"/>
    <lineage>
        <taxon>Bacteria</taxon>
        <taxon>Pseudomonadati</taxon>
        <taxon>Bacteroidota</taxon>
        <taxon>Flavobacteriia</taxon>
        <taxon>Flavobacteriales</taxon>
        <taxon>Flavobacteriaceae</taxon>
        <taxon>Robiginitalea</taxon>
    </lineage>
</organism>
<dbReference type="PANTHER" id="PTHR33639">
    <property type="entry name" value="THIOL-DISULFIDE OXIDOREDUCTASE DCC"/>
    <property type="match status" value="1"/>
</dbReference>
<dbReference type="PANTHER" id="PTHR33639:SF2">
    <property type="entry name" value="DUF393 DOMAIN-CONTAINING PROTEIN"/>
    <property type="match status" value="1"/>
</dbReference>
<dbReference type="EMBL" id="JAMXIB010000001">
    <property type="protein sequence ID" value="MCO5723483.1"/>
    <property type="molecule type" value="Genomic_DNA"/>
</dbReference>
<protein>
    <submittedName>
        <fullName evidence="1">Thiol-disulfide oxidoreductase DCC family protein</fullName>
    </submittedName>
</protein>
<comment type="caution">
    <text evidence="1">The sequence shown here is derived from an EMBL/GenBank/DDBJ whole genome shotgun (WGS) entry which is preliminary data.</text>
</comment>
<proteinExistence type="predicted"/>
<reference evidence="1 2" key="1">
    <citation type="submission" date="2022-06" db="EMBL/GenBank/DDBJ databases">
        <authorList>
            <person name="Xuan X."/>
        </authorList>
    </citation>
    <scope>NUCLEOTIDE SEQUENCE [LARGE SCALE GENOMIC DNA]</scope>
    <source>
        <strain evidence="1 2">2V75</strain>
    </source>
</reference>
<evidence type="ECO:0000313" key="1">
    <source>
        <dbReference type="EMBL" id="MCO5723483.1"/>
    </source>
</evidence>
<gene>
    <name evidence="1" type="ORF">NG653_01360</name>
</gene>
<name>A0ABT1AU07_9FLAO</name>
<dbReference type="RefSeq" id="WP_252739859.1">
    <property type="nucleotide sequence ID" value="NZ_JAMXIB010000001.1"/>
</dbReference>
<dbReference type="InterPro" id="IPR007263">
    <property type="entry name" value="DCC1-like"/>
</dbReference>
<dbReference type="InterPro" id="IPR052927">
    <property type="entry name" value="DCC_oxidoreductase"/>
</dbReference>
<sequence>MELPEGKQIVLFDGVCNLCNRSVQFVIRHDRNDLFRFASLQGETGRKLLAERGIDTASTDSIILIDPGVALYIKSDAALELARNLKGYGWLPVLFGWLPRSLRDAAYDLVARNRYRWFGKQEQCMVPSPELRARFLD</sequence>
<accession>A0ABT1AU07</accession>
<dbReference type="Pfam" id="PF04134">
    <property type="entry name" value="DCC1-like"/>
    <property type="match status" value="1"/>
</dbReference>
<evidence type="ECO:0000313" key="2">
    <source>
        <dbReference type="Proteomes" id="UP001206312"/>
    </source>
</evidence>
<keyword evidence="2" id="KW-1185">Reference proteome</keyword>